<accession>A0A4Q1C9X5</accession>
<gene>
    <name evidence="7" type="ORF">ESB00_07795</name>
</gene>
<evidence type="ECO:0000313" key="8">
    <source>
        <dbReference type="Proteomes" id="UP000290218"/>
    </source>
</evidence>
<evidence type="ECO:0000256" key="5">
    <source>
        <dbReference type="ARBA" id="ARBA00023136"/>
    </source>
</evidence>
<proteinExistence type="predicted"/>
<feature type="transmembrane region" description="Helical" evidence="6">
    <location>
        <begin position="12"/>
        <end position="31"/>
    </location>
</feature>
<keyword evidence="8" id="KW-1185">Reference proteome</keyword>
<keyword evidence="4 6" id="KW-1133">Transmembrane helix</keyword>
<feature type="transmembrane region" description="Helical" evidence="6">
    <location>
        <begin position="82"/>
        <end position="100"/>
    </location>
</feature>
<reference evidence="7 8" key="1">
    <citation type="submission" date="2019-01" db="EMBL/GenBank/DDBJ databases">
        <title>Lacunisphaera sp. strain TWA-58.</title>
        <authorList>
            <person name="Chen W.-M."/>
        </authorList>
    </citation>
    <scope>NUCLEOTIDE SEQUENCE [LARGE SCALE GENOMIC DNA]</scope>
    <source>
        <strain evidence="7 8">TWA-58</strain>
    </source>
</reference>
<feature type="transmembrane region" description="Helical" evidence="6">
    <location>
        <begin position="43"/>
        <end position="62"/>
    </location>
</feature>
<evidence type="ECO:0000256" key="1">
    <source>
        <dbReference type="ARBA" id="ARBA00004651"/>
    </source>
</evidence>
<evidence type="ECO:0000313" key="7">
    <source>
        <dbReference type="EMBL" id="RXK55778.1"/>
    </source>
</evidence>
<name>A0A4Q1C9X5_9BACT</name>
<dbReference type="RefSeq" id="WP_129047143.1">
    <property type="nucleotide sequence ID" value="NZ_SDHX01000001.1"/>
</dbReference>
<sequence length="260" mass="29394">MIDWTHWHNEPVLIGGLIFLGWLYAILTGPLREKLAPGTPYPRGHACRFYAALLIFYLAVGSPLDQLGERFLLSAHMLQHQLIIYPAAVLFLLGLPAWLVSPITGRPGLRPLLRFLTNPVVCGVVYTVVLSGWHMPLLYDLALQNRPIHILEHFTMFGAALFYWWPIISPSKEFPPLAYGWHLLYLPAVVIGMTPVFAYITFSPDVLYPTYEYAPRITSLDAAGDQLLAGSMMKLIGMGVSGLTFAVSFYRWYQQSENRR</sequence>
<feature type="transmembrane region" description="Helical" evidence="6">
    <location>
        <begin position="112"/>
        <end position="135"/>
    </location>
</feature>
<feature type="transmembrane region" description="Helical" evidence="6">
    <location>
        <begin position="177"/>
        <end position="202"/>
    </location>
</feature>
<evidence type="ECO:0000256" key="6">
    <source>
        <dbReference type="SAM" id="Phobius"/>
    </source>
</evidence>
<feature type="transmembrane region" description="Helical" evidence="6">
    <location>
        <begin position="235"/>
        <end position="253"/>
    </location>
</feature>
<evidence type="ECO:0000256" key="2">
    <source>
        <dbReference type="ARBA" id="ARBA00022475"/>
    </source>
</evidence>
<evidence type="ECO:0000256" key="3">
    <source>
        <dbReference type="ARBA" id="ARBA00022692"/>
    </source>
</evidence>
<dbReference type="EMBL" id="SDHX01000001">
    <property type="protein sequence ID" value="RXK55778.1"/>
    <property type="molecule type" value="Genomic_DNA"/>
</dbReference>
<keyword evidence="5 6" id="KW-0472">Membrane</keyword>
<feature type="transmembrane region" description="Helical" evidence="6">
    <location>
        <begin position="147"/>
        <end position="165"/>
    </location>
</feature>
<keyword evidence="3 6" id="KW-0812">Transmembrane</keyword>
<dbReference type="InterPro" id="IPR019108">
    <property type="entry name" value="Caa3_assmbl_CtaG-rel"/>
</dbReference>
<evidence type="ECO:0000256" key="4">
    <source>
        <dbReference type="ARBA" id="ARBA00022989"/>
    </source>
</evidence>
<keyword evidence="2" id="KW-1003">Cell membrane</keyword>
<comment type="subcellular location">
    <subcellularLocation>
        <location evidence="1">Cell membrane</location>
        <topology evidence="1">Multi-pass membrane protein</topology>
    </subcellularLocation>
</comment>
<dbReference type="OrthoDB" id="128422at2"/>
<organism evidence="7 8">
    <name type="scientific">Oleiharenicola lentus</name>
    <dbReference type="NCBI Taxonomy" id="2508720"/>
    <lineage>
        <taxon>Bacteria</taxon>
        <taxon>Pseudomonadati</taxon>
        <taxon>Verrucomicrobiota</taxon>
        <taxon>Opitutia</taxon>
        <taxon>Opitutales</taxon>
        <taxon>Opitutaceae</taxon>
        <taxon>Oleiharenicola</taxon>
    </lineage>
</organism>
<dbReference type="AlphaFoldDB" id="A0A4Q1C9X5"/>
<protein>
    <submittedName>
        <fullName evidence="7">Cytochrome c oxidase assembly protein</fullName>
    </submittedName>
</protein>
<dbReference type="GO" id="GO:0005886">
    <property type="term" value="C:plasma membrane"/>
    <property type="evidence" value="ECO:0007669"/>
    <property type="project" value="UniProtKB-SubCell"/>
</dbReference>
<comment type="caution">
    <text evidence="7">The sequence shown here is derived from an EMBL/GenBank/DDBJ whole genome shotgun (WGS) entry which is preliminary data.</text>
</comment>
<dbReference type="Proteomes" id="UP000290218">
    <property type="component" value="Unassembled WGS sequence"/>
</dbReference>
<dbReference type="Pfam" id="PF09678">
    <property type="entry name" value="Caa3_CtaG"/>
    <property type="match status" value="1"/>
</dbReference>